<name>A0AAD1S000_PELCU</name>
<organism evidence="2 3">
    <name type="scientific">Pelobates cultripes</name>
    <name type="common">Western spadefoot toad</name>
    <dbReference type="NCBI Taxonomy" id="61616"/>
    <lineage>
        <taxon>Eukaryota</taxon>
        <taxon>Metazoa</taxon>
        <taxon>Chordata</taxon>
        <taxon>Craniata</taxon>
        <taxon>Vertebrata</taxon>
        <taxon>Euteleostomi</taxon>
        <taxon>Amphibia</taxon>
        <taxon>Batrachia</taxon>
        <taxon>Anura</taxon>
        <taxon>Pelobatoidea</taxon>
        <taxon>Pelobatidae</taxon>
        <taxon>Pelobates</taxon>
    </lineage>
</organism>
<feature type="region of interest" description="Disordered" evidence="1">
    <location>
        <begin position="18"/>
        <end position="40"/>
    </location>
</feature>
<proteinExistence type="predicted"/>
<sequence length="111" mass="12249">MKTNLTVADLFATSRIPQAAQHGRRASPWGSLSPDTQQGETSQVLTQLMEVQKYLDGEIAHSSREVKAMIQALGARTSDLEARVETVVQDHNMVTTHSQAMEKQLGDLEML</sequence>
<gene>
    <name evidence="2" type="ORF">PECUL_23A019414</name>
</gene>
<evidence type="ECO:0000313" key="3">
    <source>
        <dbReference type="Proteomes" id="UP001295444"/>
    </source>
</evidence>
<feature type="non-terminal residue" evidence="2">
    <location>
        <position position="111"/>
    </location>
</feature>
<evidence type="ECO:0000313" key="2">
    <source>
        <dbReference type="EMBL" id="CAH2284994.1"/>
    </source>
</evidence>
<dbReference type="AlphaFoldDB" id="A0AAD1S000"/>
<protein>
    <submittedName>
        <fullName evidence="2">Uncharacterized protein</fullName>
    </submittedName>
</protein>
<evidence type="ECO:0000256" key="1">
    <source>
        <dbReference type="SAM" id="MobiDB-lite"/>
    </source>
</evidence>
<accession>A0AAD1S000</accession>
<dbReference type="Proteomes" id="UP001295444">
    <property type="component" value="Chromosome 04"/>
</dbReference>
<keyword evidence="3" id="KW-1185">Reference proteome</keyword>
<reference evidence="2" key="1">
    <citation type="submission" date="2022-03" db="EMBL/GenBank/DDBJ databases">
        <authorList>
            <person name="Alioto T."/>
            <person name="Alioto T."/>
            <person name="Gomez Garrido J."/>
        </authorList>
    </citation>
    <scope>NUCLEOTIDE SEQUENCE</scope>
</reference>
<dbReference type="EMBL" id="OW240915">
    <property type="protein sequence ID" value="CAH2284994.1"/>
    <property type="molecule type" value="Genomic_DNA"/>
</dbReference>